<comment type="similarity">
    <text evidence="2 8">Belongs to the EMP24/GP25L family.</text>
</comment>
<feature type="transmembrane region" description="Helical" evidence="9">
    <location>
        <begin position="200"/>
        <end position="224"/>
    </location>
</feature>
<dbReference type="SMART" id="SM01190">
    <property type="entry name" value="EMP24_GP25L"/>
    <property type="match status" value="1"/>
</dbReference>
<dbReference type="InterPro" id="IPR009038">
    <property type="entry name" value="GOLD_dom"/>
</dbReference>
<dbReference type="EMBL" id="NBCO01000044">
    <property type="protein sequence ID" value="ORC84505.1"/>
    <property type="molecule type" value="Genomic_DNA"/>
</dbReference>
<evidence type="ECO:0000259" key="11">
    <source>
        <dbReference type="PROSITE" id="PS50866"/>
    </source>
</evidence>
<dbReference type="PROSITE" id="PS50866">
    <property type="entry name" value="GOLD"/>
    <property type="match status" value="1"/>
</dbReference>
<dbReference type="Proteomes" id="UP000192257">
    <property type="component" value="Unassembled WGS sequence"/>
</dbReference>
<evidence type="ECO:0000256" key="9">
    <source>
        <dbReference type="SAM" id="Phobius"/>
    </source>
</evidence>
<dbReference type="GO" id="GO:0016020">
    <property type="term" value="C:membrane"/>
    <property type="evidence" value="ECO:0007669"/>
    <property type="project" value="UniProtKB-SubCell"/>
</dbReference>
<sequence>MMFLSLIVILLSYTTIFATGYGTVIDAGTRECYVESVAAGGSLAFTFRVTDGGSFDVDATMHATTSPPLNEIEETTRLHFNKQLEFLRDNATTVLVNEWRRASEGTQTYTAPSASETKHGLPAEITVCFDNSFSRVSPKWVLFQFLKRDVPEIDPDSLTKAEAEIEKKLHRYGNVLFDLATVSERLRQMGESDRVKHESLAGIITAGLVGNIVILLVMAVYQYTTLTRFLMRRRAK</sequence>
<keyword evidence="3 8" id="KW-0812">Transmembrane</keyword>
<evidence type="ECO:0000256" key="4">
    <source>
        <dbReference type="ARBA" id="ARBA00022729"/>
    </source>
</evidence>
<dbReference type="SUPFAM" id="SSF101576">
    <property type="entry name" value="Supernatant protein factor (SPF), C-terminal domain"/>
    <property type="match status" value="1"/>
</dbReference>
<feature type="domain" description="GOLD" evidence="11">
    <location>
        <begin position="30"/>
        <end position="147"/>
    </location>
</feature>
<evidence type="ECO:0000256" key="5">
    <source>
        <dbReference type="ARBA" id="ARBA00022989"/>
    </source>
</evidence>
<evidence type="ECO:0000313" key="13">
    <source>
        <dbReference type="Proteomes" id="UP000192257"/>
    </source>
</evidence>
<evidence type="ECO:0000313" key="12">
    <source>
        <dbReference type="EMBL" id="ORC84505.1"/>
    </source>
</evidence>
<accession>A0A1X0NIF0</accession>
<protein>
    <submittedName>
        <fullName evidence="12">Transmembrane emp24 domain trafficking protein 2</fullName>
    </submittedName>
</protein>
<feature type="signal peptide" evidence="10">
    <location>
        <begin position="1"/>
        <end position="18"/>
    </location>
</feature>
<dbReference type="InterPro" id="IPR036598">
    <property type="entry name" value="GOLD_dom_sf"/>
</dbReference>
<evidence type="ECO:0000256" key="3">
    <source>
        <dbReference type="ARBA" id="ARBA00022692"/>
    </source>
</evidence>
<evidence type="ECO:0000256" key="1">
    <source>
        <dbReference type="ARBA" id="ARBA00004479"/>
    </source>
</evidence>
<dbReference type="RefSeq" id="XP_028878571.1">
    <property type="nucleotide sequence ID" value="XM_029030170.1"/>
</dbReference>
<dbReference type="AlphaFoldDB" id="A0A1X0NIF0"/>
<feature type="chain" id="PRO_5012416643" evidence="10">
    <location>
        <begin position="19"/>
        <end position="236"/>
    </location>
</feature>
<evidence type="ECO:0000256" key="10">
    <source>
        <dbReference type="SAM" id="SignalP"/>
    </source>
</evidence>
<evidence type="ECO:0000256" key="7">
    <source>
        <dbReference type="ARBA" id="ARBA00037847"/>
    </source>
</evidence>
<evidence type="ECO:0000256" key="6">
    <source>
        <dbReference type="ARBA" id="ARBA00023136"/>
    </source>
</evidence>
<keyword evidence="4 10" id="KW-0732">Signal</keyword>
<comment type="subcellular location">
    <subcellularLocation>
        <location evidence="7">Endomembrane system</location>
        <topology evidence="7">Single-pass membrane protein</topology>
    </subcellularLocation>
    <subcellularLocation>
        <location evidence="1 8">Membrane</location>
        <topology evidence="1 8">Single-pass type I membrane protein</topology>
    </subcellularLocation>
</comment>
<keyword evidence="5 9" id="KW-1133">Transmembrane helix</keyword>
<dbReference type="Pfam" id="PF01105">
    <property type="entry name" value="EMP24_GP25L"/>
    <property type="match status" value="1"/>
</dbReference>
<dbReference type="VEuPathDB" id="TriTrypDB:TM35_000441610"/>
<evidence type="ECO:0000256" key="2">
    <source>
        <dbReference type="ARBA" id="ARBA00007104"/>
    </source>
</evidence>
<dbReference type="OrthoDB" id="1929172at2759"/>
<keyword evidence="6 9" id="KW-0472">Membrane</keyword>
<reference evidence="12 13" key="1">
    <citation type="submission" date="2017-03" db="EMBL/GenBank/DDBJ databases">
        <title>An alternative strategy for trypanosome survival in the mammalian bloodstream revealed through genome and transcriptome analysis of the ubiquitous bovine parasite Trypanosoma (Megatrypanum) theileri.</title>
        <authorList>
            <person name="Kelly S."/>
            <person name="Ivens A."/>
            <person name="Mott A."/>
            <person name="O'Neill E."/>
            <person name="Emms D."/>
            <person name="Macleod O."/>
            <person name="Voorheis P."/>
            <person name="Matthews J."/>
            <person name="Matthews K."/>
            <person name="Carrington M."/>
        </authorList>
    </citation>
    <scope>NUCLEOTIDE SEQUENCE [LARGE SCALE GENOMIC DNA]</scope>
    <source>
        <strain evidence="12">Edinburgh</strain>
    </source>
</reference>
<dbReference type="InterPro" id="IPR015720">
    <property type="entry name" value="Emp24-like"/>
</dbReference>
<keyword evidence="13" id="KW-1185">Reference proteome</keyword>
<name>A0A1X0NIF0_9TRYP</name>
<comment type="caution">
    <text evidence="12">The sequence shown here is derived from an EMBL/GenBank/DDBJ whole genome shotgun (WGS) entry which is preliminary data.</text>
</comment>
<organism evidence="12 13">
    <name type="scientific">Trypanosoma theileri</name>
    <dbReference type="NCBI Taxonomy" id="67003"/>
    <lineage>
        <taxon>Eukaryota</taxon>
        <taxon>Discoba</taxon>
        <taxon>Euglenozoa</taxon>
        <taxon>Kinetoplastea</taxon>
        <taxon>Metakinetoplastina</taxon>
        <taxon>Trypanosomatida</taxon>
        <taxon>Trypanosomatidae</taxon>
        <taxon>Trypanosoma</taxon>
    </lineage>
</organism>
<dbReference type="GeneID" id="39989950"/>
<dbReference type="STRING" id="67003.A0A1X0NIF0"/>
<dbReference type="PANTHER" id="PTHR22811">
    <property type="entry name" value="TRANSMEMBRANE EMP24 DOMAIN-CONTAINING PROTEIN"/>
    <property type="match status" value="1"/>
</dbReference>
<dbReference type="GO" id="GO:0012505">
    <property type="term" value="C:endomembrane system"/>
    <property type="evidence" value="ECO:0007669"/>
    <property type="project" value="UniProtKB-SubCell"/>
</dbReference>
<evidence type="ECO:0000256" key="8">
    <source>
        <dbReference type="RuleBase" id="RU003827"/>
    </source>
</evidence>
<gene>
    <name evidence="12" type="ORF">TM35_000441610</name>
</gene>
<proteinExistence type="inferred from homology"/>